<keyword evidence="5" id="KW-1185">Reference proteome</keyword>
<name>A0A4R2KXU6_9GAMM</name>
<sequence>MRSKALRWLYWLSLALASTLVIYKIYLNFFEVDFAAEHAVQVENLEAVLEGRQAFSFAVVGNISNSVGIFERKIIPRLNQSGYDFVVSAGNAVSSGGEDKYRAVYRTLARLDMPYVLTFGPQEESRLGGFRFYDHFGPLHFSFAAGNSRFVFIDSTGTTDFGWQQRWLEEELAAADETNVFLFSAHPLYPVERSGLFDPPTEYLFEEAERKPFRDMIEGSGVRAVFSATLPQYDQQHHGGTAYIVTGGAGGLVINNERSHYHFVSIHVEGDQFFIREQRLQFGQHPLWLTLESFWFFIHSLFYVGYLNFILLVSLLIALALWLHSRIFTDTDYYPDFDVDPDEFKDATLRVAMFTNNYLPFVGGVPISIQRLHRGLVQLGHSVLIIAPRYPGADTENSKVLRVRALLPLGRHREFRLANVFSVSMYWQIYRFRPDIIHVHHPFWLGSAGLFIGRRLGIPVVYTYHTRLEHYAHYVPLPGPLFRNLVSHAVVRRFANRCDGVIVPTESAEEYLRTIGVRRRVLVQPTGIDIDRLRSVQKDAVEELRNKYAPNGERILVSISRLSKEKNIDFLLDAIRKLKNDSNHAFRLLVIGDGPERNRIESRIRQQGLQDAVILLGTIAPDEMPLYCRAGEVFLFASRSETQGMVIIEAMAAGMPVVAVRSSGIDDIVEDGVNGFKTPLDIARWCARIEQILEDPRLYKRLSATAVTTAETYSIARFSDSVRRFYATIIATRQFTGRHADERPANKNTRYRAKE</sequence>
<dbReference type="Gene3D" id="3.40.50.2000">
    <property type="entry name" value="Glycogen Phosphorylase B"/>
    <property type="match status" value="2"/>
</dbReference>
<accession>A0A4R2KXU6</accession>
<dbReference type="SUPFAM" id="SSF56300">
    <property type="entry name" value="Metallo-dependent phosphatases"/>
    <property type="match status" value="1"/>
</dbReference>
<keyword evidence="1" id="KW-0472">Membrane</keyword>
<dbReference type="PANTHER" id="PTHR45947">
    <property type="entry name" value="SULFOQUINOVOSYL TRANSFERASE SQD2"/>
    <property type="match status" value="1"/>
</dbReference>
<organism evidence="4 5">
    <name type="scientific">Chromatocurvus halotolerans</name>
    <dbReference type="NCBI Taxonomy" id="1132028"/>
    <lineage>
        <taxon>Bacteria</taxon>
        <taxon>Pseudomonadati</taxon>
        <taxon>Pseudomonadota</taxon>
        <taxon>Gammaproteobacteria</taxon>
        <taxon>Cellvibrionales</taxon>
        <taxon>Halieaceae</taxon>
        <taxon>Chromatocurvus</taxon>
    </lineage>
</organism>
<feature type="transmembrane region" description="Helical" evidence="1">
    <location>
        <begin position="294"/>
        <end position="323"/>
    </location>
</feature>
<dbReference type="InterPro" id="IPR001296">
    <property type="entry name" value="Glyco_trans_1"/>
</dbReference>
<protein>
    <submittedName>
        <fullName evidence="4">1,2-diacylglycerol 3-glucosyltransferase</fullName>
    </submittedName>
</protein>
<keyword evidence="1" id="KW-1133">Transmembrane helix</keyword>
<dbReference type="InterPro" id="IPR028098">
    <property type="entry name" value="Glyco_trans_4-like_N"/>
</dbReference>
<dbReference type="Pfam" id="PF00534">
    <property type="entry name" value="Glycos_transf_1"/>
    <property type="match status" value="1"/>
</dbReference>
<feature type="domain" description="Glycosyl transferase family 1" evidence="2">
    <location>
        <begin position="542"/>
        <end position="706"/>
    </location>
</feature>
<dbReference type="CDD" id="cd03817">
    <property type="entry name" value="GT4_UGDG-like"/>
    <property type="match status" value="1"/>
</dbReference>
<dbReference type="Gene3D" id="3.60.21.10">
    <property type="match status" value="1"/>
</dbReference>
<gene>
    <name evidence="4" type="ORF">EV688_102362</name>
</gene>
<feature type="domain" description="Glycosyltransferase subfamily 4-like N-terminal" evidence="3">
    <location>
        <begin position="362"/>
        <end position="532"/>
    </location>
</feature>
<dbReference type="InterPro" id="IPR029052">
    <property type="entry name" value="Metallo-depent_PP-like"/>
</dbReference>
<reference evidence="4 5" key="1">
    <citation type="submission" date="2019-03" db="EMBL/GenBank/DDBJ databases">
        <title>Genomic Encyclopedia of Type Strains, Phase IV (KMG-IV): sequencing the most valuable type-strain genomes for metagenomic binning, comparative biology and taxonomic classification.</title>
        <authorList>
            <person name="Goeker M."/>
        </authorList>
    </citation>
    <scope>NUCLEOTIDE SEQUENCE [LARGE SCALE GENOMIC DNA]</scope>
    <source>
        <strain evidence="4 5">DSM 23344</strain>
    </source>
</reference>
<evidence type="ECO:0000259" key="3">
    <source>
        <dbReference type="Pfam" id="PF13439"/>
    </source>
</evidence>
<dbReference type="Pfam" id="PF13439">
    <property type="entry name" value="Glyco_transf_4"/>
    <property type="match status" value="1"/>
</dbReference>
<comment type="caution">
    <text evidence="4">The sequence shown here is derived from an EMBL/GenBank/DDBJ whole genome shotgun (WGS) entry which is preliminary data.</text>
</comment>
<dbReference type="EMBL" id="SLWX01000002">
    <property type="protein sequence ID" value="TCO77902.1"/>
    <property type="molecule type" value="Genomic_DNA"/>
</dbReference>
<keyword evidence="4" id="KW-0808">Transferase</keyword>
<dbReference type="InterPro" id="IPR050194">
    <property type="entry name" value="Glycosyltransferase_grp1"/>
</dbReference>
<dbReference type="RefSeq" id="WP_117314754.1">
    <property type="nucleotide sequence ID" value="NZ_QQSW01000001.1"/>
</dbReference>
<dbReference type="AlphaFoldDB" id="A0A4R2KXU6"/>
<evidence type="ECO:0000313" key="5">
    <source>
        <dbReference type="Proteomes" id="UP000294980"/>
    </source>
</evidence>
<evidence type="ECO:0000259" key="2">
    <source>
        <dbReference type="Pfam" id="PF00534"/>
    </source>
</evidence>
<dbReference type="SUPFAM" id="SSF53756">
    <property type="entry name" value="UDP-Glycosyltransferase/glycogen phosphorylase"/>
    <property type="match status" value="1"/>
</dbReference>
<evidence type="ECO:0000256" key="1">
    <source>
        <dbReference type="SAM" id="Phobius"/>
    </source>
</evidence>
<dbReference type="GO" id="GO:0016757">
    <property type="term" value="F:glycosyltransferase activity"/>
    <property type="evidence" value="ECO:0007669"/>
    <property type="project" value="InterPro"/>
</dbReference>
<dbReference type="Proteomes" id="UP000294980">
    <property type="component" value="Unassembled WGS sequence"/>
</dbReference>
<proteinExistence type="predicted"/>
<keyword evidence="1" id="KW-0812">Transmembrane</keyword>
<dbReference type="PANTHER" id="PTHR45947:SF3">
    <property type="entry name" value="SULFOQUINOVOSYL TRANSFERASE SQD2"/>
    <property type="match status" value="1"/>
</dbReference>
<evidence type="ECO:0000313" key="4">
    <source>
        <dbReference type="EMBL" id="TCO77902.1"/>
    </source>
</evidence>
<dbReference type="OrthoDB" id="9802525at2"/>